<gene>
    <name evidence="7" type="ORF">BJG266_LOCUS5992</name>
    <name evidence="6" type="ORF">QVE165_LOCUS4402</name>
</gene>
<keyword evidence="2" id="KW-0963">Cytoplasm</keyword>
<feature type="compositionally biased region" description="Polar residues" evidence="4">
    <location>
        <begin position="915"/>
        <end position="924"/>
    </location>
</feature>
<evidence type="ECO:0000259" key="5">
    <source>
        <dbReference type="PROSITE" id="PS50021"/>
    </source>
</evidence>
<evidence type="ECO:0000256" key="2">
    <source>
        <dbReference type="ARBA" id="ARBA00022490"/>
    </source>
</evidence>
<dbReference type="SUPFAM" id="SSF47576">
    <property type="entry name" value="Calponin-homology domain, CH-domain"/>
    <property type="match status" value="1"/>
</dbReference>
<keyword evidence="3" id="KW-0112">Calmodulin-binding</keyword>
<dbReference type="Gene3D" id="1.10.418.10">
    <property type="entry name" value="Calponin-like domain"/>
    <property type="match status" value="2"/>
</dbReference>
<feature type="domain" description="Calponin-homology (CH)" evidence="5">
    <location>
        <begin position="428"/>
        <end position="540"/>
    </location>
</feature>
<dbReference type="GO" id="GO:0005737">
    <property type="term" value="C:cytoplasm"/>
    <property type="evidence" value="ECO:0007669"/>
    <property type="project" value="UniProtKB-SubCell"/>
</dbReference>
<proteinExistence type="predicted"/>
<dbReference type="OrthoDB" id="2148418at2759"/>
<feature type="region of interest" description="Disordered" evidence="4">
    <location>
        <begin position="852"/>
        <end position="928"/>
    </location>
</feature>
<dbReference type="PROSITE" id="PS50021">
    <property type="entry name" value="CH"/>
    <property type="match status" value="1"/>
</dbReference>
<dbReference type="EMBL" id="CAJNOM010000016">
    <property type="protein sequence ID" value="CAF0804469.1"/>
    <property type="molecule type" value="Genomic_DNA"/>
</dbReference>
<evidence type="ECO:0000313" key="7">
    <source>
        <dbReference type="EMBL" id="CAF0815901.1"/>
    </source>
</evidence>
<sequence length="1413" mass="162834">MNQENKPPSNDLDQEQLSLVTFRKKLDNNNDEEESSITPKRPLLSRDRGSDRFIDVSPLTDRNSRPEQIIRAPLPASPLSATKHEQSPLSSSVVENCMFIISPPQPNRTTILDDDDQSYVPAYIQRKAKPAPSTTWKTTYPMHKLSSTMKTNTETSISIPDIRPTSSITSFQPAIRPRISFNLTSTNTIDKQAHAYALWLNSIFTPVEFMSNQTVLNEPSTTTTTTTKNLKALAESNRWYILRDRAREVFTRDIQSIAAKISADIDTDHCRINPKSDLNFSARTVSRQALLNFISSYNRIWFRLALEVLFPINIENYQQMKLSIEQYLIQSTGNTSSPSNDTINSKKNNNNNNKTASAQIRLTIKNLILIIIFLERAKLLRLIDNDPCLYIRESKFKSTKESIDILSRDFISSDTNLIRRLKLAGYEPIYRQTSLDEYNYLITNTENKLFDDLKDGIRLTRCAQILLSSINEQVAKFDLSTKLKCPVVNLVHKLLNIDQAFELLQTYGHVNLTGISNKDIMNGNKQRTLELLWRIFITSYLPKQLSPIEKLNEEISILTKNLSTYNCRLIEQQLLTNDIIPLQKQHIEFTPLIHLLIKWVQLICAHYKFWLYDLQESFIDGRAFLYIISYYLPSLCDYSRDIKHLTTLAVCQTRDEHIQFNLELGQQQQPQLVNTYERNVKSNFRLLEECIKQFGTFSNDFIKYESYAKDVPDERCTIIILAMFAHDLLFSNNIDNNNDSDDFRHQIIFDELKEKYSKDDEPIIEIKKEEIKKYQPLNEQEDETIDDNLINSCQRIENISEITSMASVFDDIIITEKSMEPIKPSISSTTINFSIGNSPTKLHRLPIIQSVSILSSDEDDSKQEEDEDDHKQEEEIVDEKQEEQEDDHKPGEEGDDDDEHKQVEEEEATDEDTTKVTILSSGSPAKQDWSFVEPPAVVYNQTLSDSLYASLEIMFNCQTPPRSQPSLSQSIVHTMNHDILDHLEPLPELNDESGDDNNDDDVNDDDSFNSARSGLTTMMDPRRTSIIAQATTLSFHDLVELEKAAETEGIKNNPDNTSLFLIDETTPSEADSVEMNKMDDTSFADPVNTKMIKETFTLFLAHQQQTLEYEESLAHNNESLGQTQNEQHSEIVVKTEAEREMHAVQLVQAHWRGHQVRVENERNNHPVVAILERIRTHNSTNNSSITLRERMMQIVQEYSEASSASVTAYLHFLRDVEPIVTCCLEIRYLIAQQGLLRLFFILMRCCNRSGPSAVLLSKVLSILQLFTVKRGLIIPLIDKHEQIKDFIMLLLKYYQKHRSELFEQICSLLESIVNDECARKMLRSNKMFTDAIEYVYKRVFNKATAEDEKYRQQVRSTPKQSTGPQTRRATLLNQSSILYPTPKLMRPPVVQNESIFKKNLVSMEKFMKIFYHD</sequence>
<dbReference type="PANTHER" id="PTHR22706:SF1">
    <property type="entry name" value="ASSEMBLY FACTOR FOR SPINDLE MICROTUBULES"/>
    <property type="match status" value="1"/>
</dbReference>
<dbReference type="PROSITE" id="PS50096">
    <property type="entry name" value="IQ"/>
    <property type="match status" value="1"/>
</dbReference>
<comment type="subcellular location">
    <subcellularLocation>
        <location evidence="1">Cytoplasm</location>
    </subcellularLocation>
</comment>
<dbReference type="GO" id="GO:0051295">
    <property type="term" value="P:establishment of meiotic spindle localization"/>
    <property type="evidence" value="ECO:0007669"/>
    <property type="project" value="TreeGrafter"/>
</dbReference>
<evidence type="ECO:0000313" key="8">
    <source>
        <dbReference type="Proteomes" id="UP000663832"/>
    </source>
</evidence>
<dbReference type="EMBL" id="CAJNOI010000016">
    <property type="protein sequence ID" value="CAF0815901.1"/>
    <property type="molecule type" value="Genomic_DNA"/>
</dbReference>
<dbReference type="GO" id="GO:0000922">
    <property type="term" value="C:spindle pole"/>
    <property type="evidence" value="ECO:0007669"/>
    <property type="project" value="TreeGrafter"/>
</dbReference>
<feature type="region of interest" description="Disordered" evidence="4">
    <location>
        <begin position="985"/>
        <end position="1016"/>
    </location>
</feature>
<comment type="caution">
    <text evidence="6">The sequence shown here is derived from an EMBL/GenBank/DDBJ whole genome shotgun (WGS) entry which is preliminary data.</text>
</comment>
<feature type="compositionally biased region" description="Acidic residues" evidence="4">
    <location>
        <begin position="856"/>
        <end position="868"/>
    </location>
</feature>
<feature type="region of interest" description="Disordered" evidence="4">
    <location>
        <begin position="24"/>
        <end position="88"/>
    </location>
</feature>
<feature type="compositionally biased region" description="Acidic residues" evidence="4">
    <location>
        <begin position="893"/>
        <end position="911"/>
    </location>
</feature>
<feature type="compositionally biased region" description="Basic and acidic residues" evidence="4">
    <location>
        <begin position="44"/>
        <end position="54"/>
    </location>
</feature>
<organism evidence="6 8">
    <name type="scientific">Adineta steineri</name>
    <dbReference type="NCBI Taxonomy" id="433720"/>
    <lineage>
        <taxon>Eukaryota</taxon>
        <taxon>Metazoa</taxon>
        <taxon>Spiralia</taxon>
        <taxon>Gnathifera</taxon>
        <taxon>Rotifera</taxon>
        <taxon>Eurotatoria</taxon>
        <taxon>Bdelloidea</taxon>
        <taxon>Adinetida</taxon>
        <taxon>Adinetidae</taxon>
        <taxon>Adineta</taxon>
    </lineage>
</organism>
<accession>A0A813SYH1</accession>
<evidence type="ECO:0000256" key="4">
    <source>
        <dbReference type="SAM" id="MobiDB-lite"/>
    </source>
</evidence>
<dbReference type="Pfam" id="PF00307">
    <property type="entry name" value="CH"/>
    <property type="match status" value="1"/>
</dbReference>
<dbReference type="PANTHER" id="PTHR22706">
    <property type="entry name" value="ASSEMBLY FACTOR FOR SPINDLE MICROTUBULES"/>
    <property type="match status" value="1"/>
</dbReference>
<evidence type="ECO:0000256" key="3">
    <source>
        <dbReference type="ARBA" id="ARBA00022860"/>
    </source>
</evidence>
<dbReference type="GO" id="GO:0005516">
    <property type="term" value="F:calmodulin binding"/>
    <property type="evidence" value="ECO:0007669"/>
    <property type="project" value="UniProtKB-KW"/>
</dbReference>
<dbReference type="Proteomes" id="UP000663832">
    <property type="component" value="Unassembled WGS sequence"/>
</dbReference>
<protein>
    <recommendedName>
        <fullName evidence="5">Calponin-homology (CH) domain-containing protein</fullName>
    </recommendedName>
</protein>
<dbReference type="InterPro" id="IPR036872">
    <property type="entry name" value="CH_dom_sf"/>
</dbReference>
<evidence type="ECO:0000313" key="6">
    <source>
        <dbReference type="EMBL" id="CAF0804469.1"/>
    </source>
</evidence>
<name>A0A813SYH1_9BILA</name>
<dbReference type="InterPro" id="IPR051185">
    <property type="entry name" value="ASPM"/>
</dbReference>
<dbReference type="GO" id="GO:0000278">
    <property type="term" value="P:mitotic cell cycle"/>
    <property type="evidence" value="ECO:0007669"/>
    <property type="project" value="TreeGrafter"/>
</dbReference>
<keyword evidence="8" id="KW-1185">Reference proteome</keyword>
<evidence type="ECO:0000256" key="1">
    <source>
        <dbReference type="ARBA" id="ARBA00004496"/>
    </source>
</evidence>
<feature type="compositionally biased region" description="Acidic residues" evidence="4">
    <location>
        <begin position="875"/>
        <end position="885"/>
    </location>
</feature>
<feature type="compositionally biased region" description="Acidic residues" evidence="4">
    <location>
        <begin position="989"/>
        <end position="1007"/>
    </location>
</feature>
<dbReference type="Proteomes" id="UP000663877">
    <property type="component" value="Unassembled WGS sequence"/>
</dbReference>
<reference evidence="6" key="1">
    <citation type="submission" date="2021-02" db="EMBL/GenBank/DDBJ databases">
        <authorList>
            <person name="Nowell W R."/>
        </authorList>
    </citation>
    <scope>NUCLEOTIDE SEQUENCE</scope>
</reference>
<dbReference type="InterPro" id="IPR001715">
    <property type="entry name" value="CH_dom"/>
</dbReference>
<dbReference type="GO" id="GO:0007051">
    <property type="term" value="P:spindle organization"/>
    <property type="evidence" value="ECO:0007669"/>
    <property type="project" value="TreeGrafter"/>
</dbReference>